<organism evidence="1 2">
    <name type="scientific">Candidatus Erwinia dacicola</name>
    <dbReference type="NCBI Taxonomy" id="252393"/>
    <lineage>
        <taxon>Bacteria</taxon>
        <taxon>Pseudomonadati</taxon>
        <taxon>Pseudomonadota</taxon>
        <taxon>Gammaproteobacteria</taxon>
        <taxon>Enterobacterales</taxon>
        <taxon>Erwiniaceae</taxon>
        <taxon>Erwinia</taxon>
    </lineage>
</organism>
<proteinExistence type="predicted"/>
<evidence type="ECO:0000313" key="2">
    <source>
        <dbReference type="Proteomes" id="UP000244334"/>
    </source>
</evidence>
<protein>
    <submittedName>
        <fullName evidence="1">Uncharacterized protein</fullName>
    </submittedName>
</protein>
<comment type="caution">
    <text evidence="1">The sequence shown here is derived from an EMBL/GenBank/DDBJ whole genome shotgun (WGS) entry which is preliminary data.</text>
</comment>
<gene>
    <name evidence="1" type="ORF">ACZ87_01860</name>
</gene>
<sequence>MQVICRFVQRLLQIASTARCWETMTQHLPLLRQKADFSDGGA</sequence>
<keyword evidence="2" id="KW-1185">Reference proteome</keyword>
<dbReference type="EMBL" id="LJAM02000160">
    <property type="protein sequence ID" value="RAP71332.1"/>
    <property type="molecule type" value="Genomic_DNA"/>
</dbReference>
<reference evidence="1" key="1">
    <citation type="submission" date="2018-04" db="EMBL/GenBank/DDBJ databases">
        <title>Genomes of the Obligate Erwinia dacicola and Facultative Enterobacter sp. OLF Endosymbionts of the Olive Fruit fly, Bactrocera oleae.</title>
        <authorList>
            <person name="Estes A.M."/>
            <person name="Hearn D.J."/>
            <person name="Agarwal S."/>
            <person name="Pierson E.A."/>
            <person name="Dunning-Hotopp J.C."/>
        </authorList>
    </citation>
    <scope>NUCLEOTIDE SEQUENCE [LARGE SCALE GENOMIC DNA]</scope>
    <source>
        <strain evidence="1">Oroville</strain>
    </source>
</reference>
<name>A0A328TPA9_9GAMM</name>
<evidence type="ECO:0000313" key="1">
    <source>
        <dbReference type="EMBL" id="RAP71332.1"/>
    </source>
</evidence>
<dbReference type="AlphaFoldDB" id="A0A328TPA9"/>
<accession>A0A328TPA9</accession>
<dbReference type="Proteomes" id="UP000244334">
    <property type="component" value="Unassembled WGS sequence"/>
</dbReference>